<evidence type="ECO:0000313" key="4">
    <source>
        <dbReference type="Proteomes" id="UP001623661"/>
    </source>
</evidence>
<keyword evidence="1" id="KW-0472">Membrane</keyword>
<evidence type="ECO:0000256" key="1">
    <source>
        <dbReference type="SAM" id="Phobius"/>
    </source>
</evidence>
<gene>
    <name evidence="3" type="ORF">ACJDUH_13920</name>
</gene>
<sequence length="263" mass="29942">MNLDDIIKNSYEQEAVKVELSQNKEIETLNYILSNIDKSQGNILTKVTKKFRSYLSFLRISEAFGVIIILFITFVLPIIITQNKQVSITNISSNPLDQNKIEGNKDNGINMIDKEVPKGVLDNIKIKNEEIKDKDRIQKEITFKIEKPTIDLGDLKEVDVTLKKEIINEDDPKSKKTYDYYTEEYKGNNEKQLIIVQSNAVTDTPLNPINLTEKGIIKGVEAFICESNGGWTQVMFIKDSKFYNVCGSKIPKSELIRIAESLA</sequence>
<comment type="caution">
    <text evidence="3">The sequence shown here is derived from an EMBL/GenBank/DDBJ whole genome shotgun (WGS) entry which is preliminary data.</text>
</comment>
<organism evidence="3 4">
    <name type="scientific">Candidatus Clostridium radicumherbarum</name>
    <dbReference type="NCBI Taxonomy" id="3381662"/>
    <lineage>
        <taxon>Bacteria</taxon>
        <taxon>Bacillati</taxon>
        <taxon>Bacillota</taxon>
        <taxon>Clostridia</taxon>
        <taxon>Eubacteriales</taxon>
        <taxon>Clostridiaceae</taxon>
        <taxon>Clostridium</taxon>
    </lineage>
</organism>
<keyword evidence="1" id="KW-1133">Transmembrane helix</keyword>
<protein>
    <submittedName>
        <fullName evidence="3">DUF4367 domain-containing protein</fullName>
    </submittedName>
</protein>
<feature type="domain" description="DUF4367" evidence="2">
    <location>
        <begin position="175"/>
        <end position="262"/>
    </location>
</feature>
<proteinExistence type="predicted"/>
<dbReference type="EMBL" id="JBJHZY010000003">
    <property type="protein sequence ID" value="MFL0269188.1"/>
    <property type="molecule type" value="Genomic_DNA"/>
</dbReference>
<evidence type="ECO:0000259" key="2">
    <source>
        <dbReference type="Pfam" id="PF14285"/>
    </source>
</evidence>
<dbReference type="Proteomes" id="UP001623661">
    <property type="component" value="Unassembled WGS sequence"/>
</dbReference>
<dbReference type="InterPro" id="IPR025377">
    <property type="entry name" value="DUF4367"/>
</dbReference>
<feature type="transmembrane region" description="Helical" evidence="1">
    <location>
        <begin position="57"/>
        <end position="80"/>
    </location>
</feature>
<reference evidence="3 4" key="1">
    <citation type="submission" date="2024-11" db="EMBL/GenBank/DDBJ databases">
        <authorList>
            <person name="Heng Y.C."/>
            <person name="Lim A.C.H."/>
            <person name="Lee J.K.Y."/>
            <person name="Kittelmann S."/>
        </authorList>
    </citation>
    <scope>NUCLEOTIDE SEQUENCE [LARGE SCALE GENOMIC DNA]</scope>
    <source>
        <strain evidence="3 4">WILCCON 0202</strain>
    </source>
</reference>
<accession>A0ABW8TVG5</accession>
<keyword evidence="4" id="KW-1185">Reference proteome</keyword>
<name>A0ABW8TVG5_9CLOT</name>
<dbReference type="RefSeq" id="WP_406765818.1">
    <property type="nucleotide sequence ID" value="NZ_JBJHZY010000003.1"/>
</dbReference>
<evidence type="ECO:0000313" key="3">
    <source>
        <dbReference type="EMBL" id="MFL0269188.1"/>
    </source>
</evidence>
<keyword evidence="1" id="KW-0812">Transmembrane</keyword>
<dbReference type="Pfam" id="PF14285">
    <property type="entry name" value="DUF4367"/>
    <property type="match status" value="1"/>
</dbReference>